<proteinExistence type="predicted"/>
<dbReference type="OrthoDB" id="8185397at2759"/>
<evidence type="ECO:0000313" key="3">
    <source>
        <dbReference type="RefSeq" id="XP_011203593.3"/>
    </source>
</evidence>
<dbReference type="RefSeq" id="XP_011203593.3">
    <property type="nucleotide sequence ID" value="XM_011205291.3"/>
</dbReference>
<accession>A0A6I9V3N0</accession>
<gene>
    <name evidence="3" type="primary">LOC105226428</name>
</gene>
<sequence length="584" mass="64085">MTTSDEFCRDHYEHPLLWCDDKKRLVERKNAEESMRMWRRRKAEEVARKEKDKAEYYELFVKHYPWGRPGGGAPNLDIRRKDITAVGLHSTPTISTMHRLNCWQPCRYNDYFSQRKKCHDPATCYHHHLHHHIPPLPPAPPPAPHITTHTHTVQTTSETCHPGAGGVLTVCERSVGDVGVGAKVVGGATKSNVTGSSGVGGIGVGLGATKNGETLHITLKDHPSMSFRNKGHLDIEVRYKPGAAAAGGKGKPLLEKIVVSDSDKCPLAQGVQTQSLLKGSPRKKKLVAKLEKPLSKDPWGKAGPGGKPWRSPKAAGSTFMKSLGWTNKEMLKDLDQDNPVTPAEKPTFRKVRTNKKVQRCCELCICTCPGMVTNKGCGGGAVAMPALKKPHQSSSNKGQSHATAINPQTTTTTAAIKQKHCPRFVRHCEAPTLGTSNTNNTDPTSANTGGEGVELVPLLARRRANARPVSLSSTDVTKRTASKDRYACNMISRSKYLQHLQQLHCNNRNNININNMNNSNNNNNKTSSSISKCKIKRNIANKICNLSNALSHNNNSNNINIINSNENSSSDTSCCLKKFTLHIR</sequence>
<feature type="region of interest" description="Disordered" evidence="1">
    <location>
        <begin position="294"/>
        <end position="314"/>
    </location>
</feature>
<dbReference type="FunCoup" id="A0A6I9V3N0">
    <property type="interactions" value="6"/>
</dbReference>
<feature type="region of interest" description="Disordered" evidence="1">
    <location>
        <begin position="432"/>
        <end position="451"/>
    </location>
</feature>
<dbReference type="InParanoid" id="A0A6I9V3N0"/>
<reference evidence="3" key="2">
    <citation type="submission" date="2025-08" db="UniProtKB">
        <authorList>
            <consortium name="RefSeq"/>
        </authorList>
    </citation>
    <scope>IDENTIFICATION</scope>
    <source>
        <tissue evidence="3">Adult</tissue>
    </source>
</reference>
<name>A0A6I9V3N0_BACDO</name>
<keyword evidence="2" id="KW-1185">Reference proteome</keyword>
<feature type="region of interest" description="Disordered" evidence="1">
    <location>
        <begin position="388"/>
        <end position="408"/>
    </location>
</feature>
<feature type="compositionally biased region" description="Polar residues" evidence="1">
    <location>
        <begin position="433"/>
        <end position="448"/>
    </location>
</feature>
<protein>
    <submittedName>
        <fullName evidence="3">Uncharacterized protein LOC105226428 isoform X1</fullName>
    </submittedName>
</protein>
<dbReference type="KEGG" id="bdr:105226428"/>
<reference evidence="2" key="1">
    <citation type="submission" date="2025-05" db="UniProtKB">
        <authorList>
            <consortium name="RefSeq"/>
        </authorList>
    </citation>
    <scope>NUCLEOTIDE SEQUENCE [LARGE SCALE GENOMIC DNA]</scope>
</reference>
<dbReference type="Proteomes" id="UP001652620">
    <property type="component" value="Chromosome 2"/>
</dbReference>
<evidence type="ECO:0000313" key="2">
    <source>
        <dbReference type="Proteomes" id="UP001652620"/>
    </source>
</evidence>
<organism evidence="2 3">
    <name type="scientific">Bactrocera dorsalis</name>
    <name type="common">Oriental fruit fly</name>
    <name type="synonym">Dacus dorsalis</name>
    <dbReference type="NCBI Taxonomy" id="27457"/>
    <lineage>
        <taxon>Eukaryota</taxon>
        <taxon>Metazoa</taxon>
        <taxon>Ecdysozoa</taxon>
        <taxon>Arthropoda</taxon>
        <taxon>Hexapoda</taxon>
        <taxon>Insecta</taxon>
        <taxon>Pterygota</taxon>
        <taxon>Neoptera</taxon>
        <taxon>Endopterygota</taxon>
        <taxon>Diptera</taxon>
        <taxon>Brachycera</taxon>
        <taxon>Muscomorpha</taxon>
        <taxon>Tephritoidea</taxon>
        <taxon>Tephritidae</taxon>
        <taxon>Bactrocera</taxon>
        <taxon>Bactrocera</taxon>
    </lineage>
</organism>
<dbReference type="AlphaFoldDB" id="A0A6I9V3N0"/>
<dbReference type="GeneID" id="105226428"/>
<evidence type="ECO:0000256" key="1">
    <source>
        <dbReference type="SAM" id="MobiDB-lite"/>
    </source>
</evidence>
<feature type="compositionally biased region" description="Polar residues" evidence="1">
    <location>
        <begin position="392"/>
        <end position="401"/>
    </location>
</feature>